<proteinExistence type="predicted"/>
<dbReference type="InterPro" id="IPR001119">
    <property type="entry name" value="SLH_dom"/>
</dbReference>
<feature type="non-terminal residue" evidence="2">
    <location>
        <position position="100"/>
    </location>
</feature>
<reference evidence="2" key="1">
    <citation type="submission" date="2018-06" db="EMBL/GenBank/DDBJ databases">
        <authorList>
            <person name="Zhirakovskaya E."/>
        </authorList>
    </citation>
    <scope>NUCLEOTIDE SEQUENCE</scope>
</reference>
<organism evidence="2">
    <name type="scientific">hydrothermal vent metagenome</name>
    <dbReference type="NCBI Taxonomy" id="652676"/>
    <lineage>
        <taxon>unclassified sequences</taxon>
        <taxon>metagenomes</taxon>
        <taxon>ecological metagenomes</taxon>
    </lineage>
</organism>
<evidence type="ECO:0000259" key="1">
    <source>
        <dbReference type="PROSITE" id="PS51272"/>
    </source>
</evidence>
<evidence type="ECO:0000313" key="2">
    <source>
        <dbReference type="EMBL" id="VAV99277.1"/>
    </source>
</evidence>
<protein>
    <recommendedName>
        <fullName evidence="1">SLH domain-containing protein</fullName>
    </recommendedName>
</protein>
<name>A0A3B0S3B2_9ZZZZ</name>
<dbReference type="EMBL" id="UOEK01000160">
    <property type="protein sequence ID" value="VAV99277.1"/>
    <property type="molecule type" value="Genomic_DNA"/>
</dbReference>
<gene>
    <name evidence="2" type="ORF">MNBD_ACTINO02-485</name>
</gene>
<dbReference type="Pfam" id="PF00395">
    <property type="entry name" value="SLH"/>
    <property type="match status" value="1"/>
</dbReference>
<accession>A0A3B0S3B2</accession>
<sequence length="100" mass="10598">MNHARNPVDGRYPRTIPSRLRSILLVLAVAFAGLSVVSVGQADAAGTFNDDDGSIHESYIEAIAAAGITKGCNPPSNNRFCPDDPVTRGQMAAFLNRALD</sequence>
<dbReference type="PROSITE" id="PS51272">
    <property type="entry name" value="SLH"/>
    <property type="match status" value="1"/>
</dbReference>
<feature type="domain" description="SLH" evidence="1">
    <location>
        <begin position="43"/>
        <end position="100"/>
    </location>
</feature>
<dbReference type="AlphaFoldDB" id="A0A3B0S3B2"/>